<evidence type="ECO:0008006" key="3">
    <source>
        <dbReference type="Google" id="ProtNLM"/>
    </source>
</evidence>
<dbReference type="EMBL" id="CP002403">
    <property type="protein sequence ID" value="ADU22357.1"/>
    <property type="molecule type" value="Genomic_DNA"/>
</dbReference>
<name>E6UAD5_RUMA7</name>
<dbReference type="AlphaFoldDB" id="E6UAD5"/>
<organism evidence="1 2">
    <name type="scientific">Ruminococcus albus (strain ATCC 27210 / DSM 20455 / JCM 14654 / NCDO 2250 / 7)</name>
    <dbReference type="NCBI Taxonomy" id="697329"/>
    <lineage>
        <taxon>Bacteria</taxon>
        <taxon>Bacillati</taxon>
        <taxon>Bacillota</taxon>
        <taxon>Clostridia</taxon>
        <taxon>Eubacteriales</taxon>
        <taxon>Oscillospiraceae</taxon>
        <taxon>Ruminococcus</taxon>
    </lineage>
</organism>
<gene>
    <name evidence="1" type="ordered locus">Rumal_1859</name>
</gene>
<dbReference type="Proteomes" id="UP000006919">
    <property type="component" value="Chromosome"/>
</dbReference>
<proteinExistence type="predicted"/>
<accession>E6UAD5</accession>
<dbReference type="KEGG" id="ral:Rumal_1859"/>
<dbReference type="OrthoDB" id="361760at2"/>
<sequence length="135" mass="15279">MFNNYSDIKDKTRPYYADLPQMSLHDRAAQFAPFAALTGYDDAVNETARLTKSRLELDEDGINRLNTQLCRLTDKLAERPEVSVLYFLPDGRKAGGSYNVKSGAVRIIDNYESCLVFIDGTRIPIGDLYSVEFKE</sequence>
<evidence type="ECO:0000313" key="1">
    <source>
        <dbReference type="EMBL" id="ADU22357.1"/>
    </source>
</evidence>
<dbReference type="HOGENOM" id="CLU_131538_1_0_9"/>
<dbReference type="RefSeq" id="WP_013498521.1">
    <property type="nucleotide sequence ID" value="NC_014833.1"/>
</dbReference>
<dbReference type="eggNOG" id="ENOG5032SWG">
    <property type="taxonomic scope" value="Bacteria"/>
</dbReference>
<evidence type="ECO:0000313" key="2">
    <source>
        <dbReference type="Proteomes" id="UP000006919"/>
    </source>
</evidence>
<dbReference type="STRING" id="697329.Rumal_1859"/>
<protein>
    <recommendedName>
        <fullName evidence="3">YolD-like protein</fullName>
    </recommendedName>
</protein>
<reference evidence="1 2" key="1">
    <citation type="journal article" date="2011" name="J. Bacteriol.">
        <title>Complete genome of the cellulolytic ruminal bacterium Ruminococcus albus 7.</title>
        <authorList>
            <person name="Suen G."/>
            <person name="Stevenson D.M."/>
            <person name="Bruce D.C."/>
            <person name="Chertkov O."/>
            <person name="Copeland A."/>
            <person name="Cheng J.F."/>
            <person name="Detter C."/>
            <person name="Detter J.C."/>
            <person name="Goodwin L.A."/>
            <person name="Han C.S."/>
            <person name="Hauser L.J."/>
            <person name="Ivanova N.N."/>
            <person name="Kyrpides N.C."/>
            <person name="Land M.L."/>
            <person name="Lapidus A."/>
            <person name="Lucas S."/>
            <person name="Ovchinnikova G."/>
            <person name="Pitluck S."/>
            <person name="Tapia R."/>
            <person name="Woyke T."/>
            <person name="Boyum J."/>
            <person name="Mead D."/>
            <person name="Weimer P.J."/>
        </authorList>
    </citation>
    <scope>NUCLEOTIDE SEQUENCE [LARGE SCALE GENOMIC DNA]</scope>
    <source>
        <strain evidence="2">ATCC 27210 / DSM 20455 / JCM 14654 / NCDO 2250 / 7</strain>
    </source>
</reference>